<dbReference type="PROSITE" id="PS50202">
    <property type="entry name" value="MSP"/>
    <property type="match status" value="1"/>
</dbReference>
<dbReference type="InterPro" id="IPR008962">
    <property type="entry name" value="PapD-like_sf"/>
</dbReference>
<keyword evidence="3" id="KW-1185">Reference proteome</keyword>
<dbReference type="Gene3D" id="2.60.40.10">
    <property type="entry name" value="Immunoglobulins"/>
    <property type="match status" value="1"/>
</dbReference>
<dbReference type="PANTHER" id="PTHR22947:SF6">
    <property type="entry name" value="MAJOR SPERM PROTEIN"/>
    <property type="match status" value="1"/>
</dbReference>
<keyword evidence="1" id="KW-0206">Cytoskeleton</keyword>
<name>A0A915NJI6_9BILA</name>
<comment type="function">
    <text evidence="1">Central component in molecular interactions underlying sperm crawling. Forms an extensive filament system that extends from sperm villipoda, along the leading edge of the pseudopod.</text>
</comment>
<dbReference type="WBParaSite" id="scf7180000417448.g1278">
    <property type="protein sequence ID" value="scf7180000417448.g1278"/>
    <property type="gene ID" value="scf7180000417448.g1278"/>
</dbReference>
<evidence type="ECO:0000259" key="2">
    <source>
        <dbReference type="PROSITE" id="PS50202"/>
    </source>
</evidence>
<dbReference type="SUPFAM" id="SSF49354">
    <property type="entry name" value="PapD-like"/>
    <property type="match status" value="1"/>
</dbReference>
<dbReference type="Proteomes" id="UP000887560">
    <property type="component" value="Unplaced"/>
</dbReference>
<keyword evidence="1" id="KW-0963">Cytoplasm</keyword>
<accession>A0A915NJI6</accession>
<dbReference type="InterPro" id="IPR000535">
    <property type="entry name" value="MSP_dom"/>
</dbReference>
<evidence type="ECO:0000313" key="3">
    <source>
        <dbReference type="Proteomes" id="UP000887560"/>
    </source>
</evidence>
<dbReference type="InterPro" id="IPR051774">
    <property type="entry name" value="Sperm-specific_class_P"/>
</dbReference>
<feature type="domain" description="MSP" evidence="2">
    <location>
        <begin position="27"/>
        <end position="135"/>
    </location>
</feature>
<reference evidence="4" key="1">
    <citation type="submission" date="2022-11" db="UniProtKB">
        <authorList>
            <consortium name="WormBaseParasite"/>
        </authorList>
    </citation>
    <scope>IDENTIFICATION</scope>
</reference>
<dbReference type="Pfam" id="PF00635">
    <property type="entry name" value="Motile_Sperm"/>
    <property type="match status" value="1"/>
</dbReference>
<evidence type="ECO:0000313" key="4">
    <source>
        <dbReference type="WBParaSite" id="scf7180000417448.g1278"/>
    </source>
</evidence>
<sequence>MVRAAKFTKKVPLRKGHEVVEVAQVEFVHITPKCLTMIAEGDKEFLRVTNDHPNVRYCYKVLCSENEYYRFKPTYGFVEGGGAAKIEVFRLKGPKAADDRIEVQFIRCDNSVRDPAVPFRNTDPAITRDVSLIAR</sequence>
<organism evidence="3 4">
    <name type="scientific">Meloidogyne floridensis</name>
    <dbReference type="NCBI Taxonomy" id="298350"/>
    <lineage>
        <taxon>Eukaryota</taxon>
        <taxon>Metazoa</taxon>
        <taxon>Ecdysozoa</taxon>
        <taxon>Nematoda</taxon>
        <taxon>Chromadorea</taxon>
        <taxon>Rhabditida</taxon>
        <taxon>Tylenchina</taxon>
        <taxon>Tylenchomorpha</taxon>
        <taxon>Tylenchoidea</taxon>
        <taxon>Meloidogynidae</taxon>
        <taxon>Meloidogyninae</taxon>
        <taxon>Meloidogyne</taxon>
    </lineage>
</organism>
<evidence type="ECO:0000256" key="1">
    <source>
        <dbReference type="RuleBase" id="RU003425"/>
    </source>
</evidence>
<dbReference type="PANTHER" id="PTHR22947">
    <property type="entry name" value="MAJOR SPERM PROTEIN"/>
    <property type="match status" value="1"/>
</dbReference>
<dbReference type="AlphaFoldDB" id="A0A915NJI6"/>
<protein>
    <recommendedName>
        <fullName evidence="1">Major sperm protein</fullName>
    </recommendedName>
</protein>
<proteinExistence type="predicted"/>
<dbReference type="InterPro" id="IPR013783">
    <property type="entry name" value="Ig-like_fold"/>
</dbReference>